<evidence type="ECO:0000256" key="1">
    <source>
        <dbReference type="SAM" id="Phobius"/>
    </source>
</evidence>
<keyword evidence="1" id="KW-0472">Membrane</keyword>
<sequence length="126" mass="14454">MKLDMMKVFDRVSWRFLEAALLYLGFSSLFVRPVMNNLKAEVLSSRLKYLANSKEILPFFLPRGYLNAPHLVYVDDFAVFTPGDKVSLCQLLSFLETYQSRTGQRINSSESSLIFCKNVVIDLSTQ</sequence>
<feature type="transmembrane region" description="Helical" evidence="1">
    <location>
        <begin position="12"/>
        <end position="31"/>
    </location>
</feature>
<protein>
    <recommendedName>
        <fullName evidence="4">Reverse transcriptase</fullName>
    </recommendedName>
</protein>
<keyword evidence="1" id="KW-1133">Transmembrane helix</keyword>
<proteinExistence type="predicted"/>
<keyword evidence="3" id="KW-1185">Reference proteome</keyword>
<evidence type="ECO:0008006" key="4">
    <source>
        <dbReference type="Google" id="ProtNLM"/>
    </source>
</evidence>
<comment type="caution">
    <text evidence="2">The sequence shown here is derived from an EMBL/GenBank/DDBJ whole genome shotgun (WGS) entry which is preliminary data.</text>
</comment>
<gene>
    <name evidence="2" type="ORF">ACH5RR_036290</name>
</gene>
<evidence type="ECO:0000313" key="3">
    <source>
        <dbReference type="Proteomes" id="UP001630127"/>
    </source>
</evidence>
<dbReference type="EMBL" id="JBJUIK010000015">
    <property type="protein sequence ID" value="KAL3501841.1"/>
    <property type="molecule type" value="Genomic_DNA"/>
</dbReference>
<dbReference type="AlphaFoldDB" id="A0ABD2Y484"/>
<reference evidence="2 3" key="1">
    <citation type="submission" date="2024-11" db="EMBL/GenBank/DDBJ databases">
        <title>A near-complete genome assembly of Cinchona calisaya.</title>
        <authorList>
            <person name="Lian D.C."/>
            <person name="Zhao X.W."/>
            <person name="Wei L."/>
        </authorList>
    </citation>
    <scope>NUCLEOTIDE SEQUENCE [LARGE SCALE GENOMIC DNA]</scope>
    <source>
        <tissue evidence="2">Nenye</tissue>
    </source>
</reference>
<name>A0ABD2Y484_9GENT</name>
<evidence type="ECO:0000313" key="2">
    <source>
        <dbReference type="EMBL" id="KAL3501841.1"/>
    </source>
</evidence>
<dbReference type="Proteomes" id="UP001630127">
    <property type="component" value="Unassembled WGS sequence"/>
</dbReference>
<accession>A0ABD2Y484</accession>
<keyword evidence="1" id="KW-0812">Transmembrane</keyword>
<organism evidence="2 3">
    <name type="scientific">Cinchona calisaya</name>
    <dbReference type="NCBI Taxonomy" id="153742"/>
    <lineage>
        <taxon>Eukaryota</taxon>
        <taxon>Viridiplantae</taxon>
        <taxon>Streptophyta</taxon>
        <taxon>Embryophyta</taxon>
        <taxon>Tracheophyta</taxon>
        <taxon>Spermatophyta</taxon>
        <taxon>Magnoliopsida</taxon>
        <taxon>eudicotyledons</taxon>
        <taxon>Gunneridae</taxon>
        <taxon>Pentapetalae</taxon>
        <taxon>asterids</taxon>
        <taxon>lamiids</taxon>
        <taxon>Gentianales</taxon>
        <taxon>Rubiaceae</taxon>
        <taxon>Cinchonoideae</taxon>
        <taxon>Cinchoneae</taxon>
        <taxon>Cinchona</taxon>
    </lineage>
</organism>